<dbReference type="EMBL" id="RXOF01000015">
    <property type="protein sequence ID" value="RTQ46558.1"/>
    <property type="molecule type" value="Genomic_DNA"/>
</dbReference>
<dbReference type="Proteomes" id="UP000282184">
    <property type="component" value="Unassembled WGS sequence"/>
</dbReference>
<dbReference type="Gene3D" id="3.30.1380.10">
    <property type="match status" value="1"/>
</dbReference>
<dbReference type="RefSeq" id="WP_126695303.1">
    <property type="nucleotide sequence ID" value="NZ_RXOF01000015.1"/>
</dbReference>
<keyword evidence="2 9" id="KW-0645">Protease</keyword>
<evidence type="ECO:0000256" key="3">
    <source>
        <dbReference type="ARBA" id="ARBA00022723"/>
    </source>
</evidence>
<keyword evidence="4 9" id="KW-0378">Hydrolase</keyword>
<evidence type="ECO:0000256" key="10">
    <source>
        <dbReference type="PIRNR" id="PIRNR026671"/>
    </source>
</evidence>
<keyword evidence="6 9" id="KW-0224">Dipeptidase</keyword>
<feature type="binding site" evidence="9">
    <location>
        <position position="132"/>
    </location>
    <ligand>
        <name>Zn(2+)</name>
        <dbReference type="ChEBI" id="CHEBI:29105"/>
        <note>catalytic</note>
    </ligand>
</feature>
<comment type="similarity">
    <text evidence="9 10">Belongs to the peptidase M15D family.</text>
</comment>
<dbReference type="InterPro" id="IPR000755">
    <property type="entry name" value="A_A_dipeptidase"/>
</dbReference>
<evidence type="ECO:0000256" key="1">
    <source>
        <dbReference type="ARBA" id="ARBA00001362"/>
    </source>
</evidence>
<dbReference type="GO" id="GO:0160237">
    <property type="term" value="F:D-Ala-D-Ala dipeptidase activity"/>
    <property type="evidence" value="ECO:0007669"/>
    <property type="project" value="UniProtKB-EC"/>
</dbReference>
<feature type="binding site" evidence="9">
    <location>
        <position position="125"/>
    </location>
    <ligand>
        <name>Zn(2+)</name>
        <dbReference type="ChEBI" id="CHEBI:29105"/>
        <note>catalytic</note>
    </ligand>
</feature>
<proteinExistence type="inferred from homology"/>
<keyword evidence="5 9" id="KW-0862">Zinc</keyword>
<reference evidence="11 12" key="1">
    <citation type="submission" date="2018-12" db="EMBL/GenBank/DDBJ databases">
        <title>Hymenobacter gummosus sp. nov., isolated from a spring.</title>
        <authorList>
            <person name="Nie L."/>
        </authorList>
    </citation>
    <scope>NUCLEOTIDE SEQUENCE [LARGE SCALE GENOMIC DNA]</scope>
    <source>
        <strain evidence="11 12">KCTC 52166</strain>
    </source>
</reference>
<feature type="binding site" evidence="9">
    <location>
        <position position="193"/>
    </location>
    <ligand>
        <name>Zn(2+)</name>
        <dbReference type="ChEBI" id="CHEBI:29105"/>
        <note>catalytic</note>
    </ligand>
</feature>
<name>A0A431TXT0_9BACT</name>
<gene>
    <name evidence="11" type="ORF">EJV47_21655</name>
</gene>
<protein>
    <recommendedName>
        <fullName evidence="9 10">D-alanyl-D-alanine dipeptidase</fullName>
        <shortName evidence="9 10">D-Ala-D-Ala dipeptidase</shortName>
        <ecNumber evidence="9 10">3.4.13.22</ecNumber>
    </recommendedName>
</protein>
<dbReference type="InterPro" id="IPR009045">
    <property type="entry name" value="Zn_M74/Hedgehog-like"/>
</dbReference>
<sequence length="214" mass="24180">MMVQQAPAPPPGPVVVADVGQYRRQVQRDARHELVDLAAFVPGLHLDIRYATANNLTGKVIYPEAAAFLRRPVAEDLRRAERELNQLGYGLKIYDAYRPYTATRRLYEALPDQTYAAPPTRGSRHNRGCAVDVGLVDLKTGRDVALPTDFDAMTPAAHSDYQQLPAAAIRHRALLHRVLARHGFVNYPAEWWHFDHRGWEQFPLLDLPFAALRP</sequence>
<evidence type="ECO:0000256" key="4">
    <source>
        <dbReference type="ARBA" id="ARBA00022801"/>
    </source>
</evidence>
<dbReference type="Pfam" id="PF01427">
    <property type="entry name" value="Peptidase_M15"/>
    <property type="match status" value="1"/>
</dbReference>
<feature type="site" description="Transition state stabilizer" evidence="9">
    <location>
        <position position="98"/>
    </location>
</feature>
<evidence type="ECO:0000313" key="12">
    <source>
        <dbReference type="Proteomes" id="UP000282184"/>
    </source>
</evidence>
<dbReference type="HAMAP" id="MF_01924">
    <property type="entry name" value="A_A_dipeptidase"/>
    <property type="match status" value="1"/>
</dbReference>
<evidence type="ECO:0000256" key="6">
    <source>
        <dbReference type="ARBA" id="ARBA00022997"/>
    </source>
</evidence>
<evidence type="ECO:0000256" key="2">
    <source>
        <dbReference type="ARBA" id="ARBA00022670"/>
    </source>
</evidence>
<keyword evidence="3 9" id="KW-0479">Metal-binding</keyword>
<dbReference type="SUPFAM" id="SSF55166">
    <property type="entry name" value="Hedgehog/DD-peptidase"/>
    <property type="match status" value="1"/>
</dbReference>
<dbReference type="PANTHER" id="PTHR43126:SF1">
    <property type="entry name" value="D-ALANYL-D-ALANINE DIPEPTIDASE"/>
    <property type="match status" value="1"/>
</dbReference>
<dbReference type="EC" id="3.4.13.22" evidence="9 10"/>
<keyword evidence="7 9" id="KW-0482">Metalloprotease</keyword>
<dbReference type="GO" id="GO:0006508">
    <property type="term" value="P:proteolysis"/>
    <property type="evidence" value="ECO:0007669"/>
    <property type="project" value="UniProtKB-KW"/>
</dbReference>
<dbReference type="AlphaFoldDB" id="A0A431TXT0"/>
<comment type="function">
    <text evidence="9 10">Catalyzes hydrolysis of the D-alanyl-D-alanine dipeptide.</text>
</comment>
<dbReference type="PANTHER" id="PTHR43126">
    <property type="entry name" value="D-ALANYL-D-ALANINE DIPEPTIDASE"/>
    <property type="match status" value="1"/>
</dbReference>
<evidence type="ECO:0000313" key="11">
    <source>
        <dbReference type="EMBL" id="RTQ46558.1"/>
    </source>
</evidence>
<evidence type="ECO:0000256" key="8">
    <source>
        <dbReference type="ARBA" id="ARBA00023316"/>
    </source>
</evidence>
<dbReference type="GO" id="GO:0008237">
    <property type="term" value="F:metallopeptidase activity"/>
    <property type="evidence" value="ECO:0007669"/>
    <property type="project" value="UniProtKB-KW"/>
</dbReference>
<keyword evidence="12" id="KW-1185">Reference proteome</keyword>
<dbReference type="OrthoDB" id="9801430at2"/>
<feature type="active site" description="Proton donor/acceptor" evidence="9">
    <location>
        <position position="190"/>
    </location>
</feature>
<accession>A0A431TXT0</accession>
<organism evidence="11 12">
    <name type="scientific">Hymenobacter gummosus</name>
    <dbReference type="NCBI Taxonomy" id="1776032"/>
    <lineage>
        <taxon>Bacteria</taxon>
        <taxon>Pseudomonadati</taxon>
        <taxon>Bacteroidota</taxon>
        <taxon>Cytophagia</taxon>
        <taxon>Cytophagales</taxon>
        <taxon>Hymenobacteraceae</taxon>
        <taxon>Hymenobacter</taxon>
    </lineage>
</organism>
<dbReference type="PIRSF" id="PIRSF026671">
    <property type="entry name" value="AA_dipeptidase"/>
    <property type="match status" value="1"/>
</dbReference>
<dbReference type="CDD" id="cd14840">
    <property type="entry name" value="D-Ala-D-Ala_dipeptidase_Aad"/>
    <property type="match status" value="1"/>
</dbReference>
<evidence type="ECO:0000256" key="9">
    <source>
        <dbReference type="HAMAP-Rule" id="MF_01924"/>
    </source>
</evidence>
<dbReference type="GO" id="GO:0008270">
    <property type="term" value="F:zinc ion binding"/>
    <property type="evidence" value="ECO:0007669"/>
    <property type="project" value="UniProtKB-UniRule"/>
</dbReference>
<evidence type="ECO:0000256" key="5">
    <source>
        <dbReference type="ARBA" id="ARBA00022833"/>
    </source>
</evidence>
<evidence type="ECO:0000256" key="7">
    <source>
        <dbReference type="ARBA" id="ARBA00023049"/>
    </source>
</evidence>
<comment type="cofactor">
    <cofactor evidence="9">
        <name>Zn(2+)</name>
        <dbReference type="ChEBI" id="CHEBI:29105"/>
    </cofactor>
    <text evidence="9">Binds 1 zinc ion per subunit.</text>
</comment>
<comment type="caution">
    <text evidence="11">The sequence shown here is derived from an EMBL/GenBank/DDBJ whole genome shotgun (WGS) entry which is preliminary data.</text>
</comment>
<comment type="catalytic activity">
    <reaction evidence="1 9 10">
        <text>D-alanyl-D-alanine + H2O = 2 D-alanine</text>
        <dbReference type="Rhea" id="RHEA:20661"/>
        <dbReference type="ChEBI" id="CHEBI:15377"/>
        <dbReference type="ChEBI" id="CHEBI:57416"/>
        <dbReference type="ChEBI" id="CHEBI:57822"/>
        <dbReference type="EC" id="3.4.13.22"/>
    </reaction>
</comment>
<dbReference type="GO" id="GO:0071555">
    <property type="term" value="P:cell wall organization"/>
    <property type="evidence" value="ECO:0007669"/>
    <property type="project" value="UniProtKB-KW"/>
</dbReference>
<keyword evidence="8 10" id="KW-0961">Cell wall biogenesis/degradation</keyword>